<dbReference type="PANTHER" id="PTHR35335">
    <property type="entry name" value="UPF0716 PROTEIN FXSA"/>
    <property type="match status" value="1"/>
</dbReference>
<sequence>MKKLIPLFILIPLIELALLATSWHWIGFFSTLLIVILTGVIGGYIARQQALKIWNQLKNEVSQGVMPGNTLLEGAVTLIAGILLLTPGYLSDLTGFLLLIPFVRRKVRFMIYLWLKQQLSKGRLFFHYRR</sequence>
<dbReference type="NCBIfam" id="NF008528">
    <property type="entry name" value="PRK11463.1-2"/>
    <property type="match status" value="1"/>
</dbReference>
<feature type="transmembrane region" description="Helical" evidence="1">
    <location>
        <begin position="29"/>
        <end position="47"/>
    </location>
</feature>
<dbReference type="PANTHER" id="PTHR35335:SF1">
    <property type="entry name" value="UPF0716 PROTEIN FXSA"/>
    <property type="match status" value="1"/>
</dbReference>
<dbReference type="RefSeq" id="WP_188498698.1">
    <property type="nucleotide sequence ID" value="NZ_BMFV01000034.1"/>
</dbReference>
<organism evidence="2 3">
    <name type="scientific">Pullulanibacillus pueri</name>
    <dbReference type="NCBI Taxonomy" id="1437324"/>
    <lineage>
        <taxon>Bacteria</taxon>
        <taxon>Bacillati</taxon>
        <taxon>Bacillota</taxon>
        <taxon>Bacilli</taxon>
        <taxon>Bacillales</taxon>
        <taxon>Sporolactobacillaceae</taxon>
        <taxon>Pullulanibacillus</taxon>
    </lineage>
</organism>
<dbReference type="AlphaFoldDB" id="A0A8J2ZZE7"/>
<dbReference type="Pfam" id="PF04186">
    <property type="entry name" value="FxsA"/>
    <property type="match status" value="1"/>
</dbReference>
<keyword evidence="1" id="KW-0472">Membrane</keyword>
<evidence type="ECO:0000313" key="3">
    <source>
        <dbReference type="Proteomes" id="UP000656813"/>
    </source>
</evidence>
<evidence type="ECO:0000256" key="1">
    <source>
        <dbReference type="SAM" id="Phobius"/>
    </source>
</evidence>
<dbReference type="GO" id="GO:0016020">
    <property type="term" value="C:membrane"/>
    <property type="evidence" value="ECO:0007669"/>
    <property type="project" value="InterPro"/>
</dbReference>
<dbReference type="Proteomes" id="UP000656813">
    <property type="component" value="Unassembled WGS sequence"/>
</dbReference>
<proteinExistence type="predicted"/>
<keyword evidence="1" id="KW-1133">Transmembrane helix</keyword>
<gene>
    <name evidence="2" type="ORF">GCM10007096_35200</name>
</gene>
<feature type="transmembrane region" description="Helical" evidence="1">
    <location>
        <begin position="68"/>
        <end position="90"/>
    </location>
</feature>
<keyword evidence="3" id="KW-1185">Reference proteome</keyword>
<keyword evidence="1" id="KW-0812">Transmembrane</keyword>
<comment type="caution">
    <text evidence="2">The sequence shown here is derived from an EMBL/GenBank/DDBJ whole genome shotgun (WGS) entry which is preliminary data.</text>
</comment>
<dbReference type="InterPro" id="IPR007313">
    <property type="entry name" value="FxsA"/>
</dbReference>
<reference evidence="2" key="1">
    <citation type="journal article" date="2014" name="Int. J. Syst. Evol. Microbiol.">
        <title>Complete genome sequence of Corynebacterium casei LMG S-19264T (=DSM 44701T), isolated from a smear-ripened cheese.</title>
        <authorList>
            <consortium name="US DOE Joint Genome Institute (JGI-PGF)"/>
            <person name="Walter F."/>
            <person name="Albersmeier A."/>
            <person name="Kalinowski J."/>
            <person name="Ruckert C."/>
        </authorList>
    </citation>
    <scope>NUCLEOTIDE SEQUENCE</scope>
    <source>
        <strain evidence="2">CGMCC 1.12777</strain>
    </source>
</reference>
<dbReference type="EMBL" id="BMFV01000034">
    <property type="protein sequence ID" value="GGH86754.1"/>
    <property type="molecule type" value="Genomic_DNA"/>
</dbReference>
<reference evidence="2" key="2">
    <citation type="submission" date="2020-09" db="EMBL/GenBank/DDBJ databases">
        <authorList>
            <person name="Sun Q."/>
            <person name="Zhou Y."/>
        </authorList>
    </citation>
    <scope>NUCLEOTIDE SEQUENCE</scope>
    <source>
        <strain evidence="2">CGMCC 1.12777</strain>
    </source>
</reference>
<protein>
    <submittedName>
        <fullName evidence="2">Uncharacterized protein</fullName>
    </submittedName>
</protein>
<name>A0A8J2ZZE7_9BACL</name>
<accession>A0A8J2ZZE7</accession>
<evidence type="ECO:0000313" key="2">
    <source>
        <dbReference type="EMBL" id="GGH86754.1"/>
    </source>
</evidence>